<feature type="domain" description="Reverse transcriptase" evidence="2">
    <location>
        <begin position="468"/>
        <end position="739"/>
    </location>
</feature>
<dbReference type="Gene3D" id="3.40.33.10">
    <property type="entry name" value="CAP"/>
    <property type="match status" value="2"/>
</dbReference>
<dbReference type="PANTHER" id="PTHR10334">
    <property type="entry name" value="CYSTEINE-RICH SECRETORY PROTEIN-RELATED"/>
    <property type="match status" value="1"/>
</dbReference>
<dbReference type="InterPro" id="IPR001283">
    <property type="entry name" value="CRISP-related"/>
</dbReference>
<gene>
    <name evidence="3" type="ORF">OSB04_030793</name>
</gene>
<dbReference type="SUPFAM" id="SSF55797">
    <property type="entry name" value="PR-1-like"/>
    <property type="match status" value="2"/>
</dbReference>
<dbReference type="Proteomes" id="UP001172457">
    <property type="component" value="Chromosome 8"/>
</dbReference>
<dbReference type="InterPro" id="IPR036691">
    <property type="entry name" value="Endo/exonu/phosph_ase_sf"/>
</dbReference>
<keyword evidence="4" id="KW-1185">Reference proteome</keyword>
<dbReference type="InterPro" id="IPR035940">
    <property type="entry name" value="CAP_sf"/>
</dbReference>
<dbReference type="SUPFAM" id="SSF56219">
    <property type="entry name" value="DNase I-like"/>
    <property type="match status" value="1"/>
</dbReference>
<protein>
    <recommendedName>
        <fullName evidence="2">Reverse transcriptase domain-containing protein</fullName>
    </recommendedName>
</protein>
<dbReference type="Pfam" id="PF00078">
    <property type="entry name" value="RVT_1"/>
    <property type="match status" value="1"/>
</dbReference>
<dbReference type="PRINTS" id="PR00837">
    <property type="entry name" value="V5TPXLIKE"/>
</dbReference>
<dbReference type="InterPro" id="IPR000477">
    <property type="entry name" value="RT_dom"/>
</dbReference>
<dbReference type="Pfam" id="PF13966">
    <property type="entry name" value="zf-RVT"/>
    <property type="match status" value="1"/>
</dbReference>
<dbReference type="InterPro" id="IPR043502">
    <property type="entry name" value="DNA/RNA_pol_sf"/>
</dbReference>
<dbReference type="CDD" id="cd01650">
    <property type="entry name" value="RT_nLTR_like"/>
    <property type="match status" value="1"/>
</dbReference>
<keyword evidence="1" id="KW-0568">Pathogenesis-related protein</keyword>
<comment type="caution">
    <text evidence="3">The sequence shown here is derived from an EMBL/GenBank/DDBJ whole genome shotgun (WGS) entry which is preliminary data.</text>
</comment>
<accession>A0AA38SKZ3</accession>
<evidence type="ECO:0000313" key="3">
    <source>
        <dbReference type="EMBL" id="KAJ9538060.1"/>
    </source>
</evidence>
<dbReference type="Pfam" id="PF00188">
    <property type="entry name" value="CAP"/>
    <property type="match status" value="2"/>
</dbReference>
<dbReference type="PROSITE" id="PS01009">
    <property type="entry name" value="CRISP_1"/>
    <property type="match status" value="2"/>
</dbReference>
<dbReference type="InterPro" id="IPR014044">
    <property type="entry name" value="CAP_dom"/>
</dbReference>
<reference evidence="3" key="1">
    <citation type="submission" date="2023-03" db="EMBL/GenBank/DDBJ databases">
        <title>Chromosome-scale reference genome and RAD-based genetic map of yellow starthistle (Centaurea solstitialis) reveal putative structural variation and QTLs associated with invader traits.</title>
        <authorList>
            <person name="Reatini B."/>
            <person name="Cang F.A."/>
            <person name="Jiang Q."/>
            <person name="Mckibben M.T.W."/>
            <person name="Barker M.S."/>
            <person name="Rieseberg L.H."/>
            <person name="Dlugosch K.M."/>
        </authorList>
    </citation>
    <scope>NUCLEOTIDE SEQUENCE</scope>
    <source>
        <strain evidence="3">CAN-66</strain>
        <tissue evidence="3">Leaf</tissue>
    </source>
</reference>
<dbReference type="InterPro" id="IPR026960">
    <property type="entry name" value="RVT-Znf"/>
</dbReference>
<evidence type="ECO:0000256" key="1">
    <source>
        <dbReference type="ARBA" id="ARBA00023265"/>
    </source>
</evidence>
<proteinExistence type="predicted"/>
<evidence type="ECO:0000259" key="2">
    <source>
        <dbReference type="PROSITE" id="PS50878"/>
    </source>
</evidence>
<dbReference type="GO" id="GO:0005576">
    <property type="term" value="C:extracellular region"/>
    <property type="evidence" value="ECO:0007669"/>
    <property type="project" value="InterPro"/>
</dbReference>
<dbReference type="SUPFAM" id="SSF56672">
    <property type="entry name" value="DNA/RNA polymerases"/>
    <property type="match status" value="1"/>
</dbReference>
<dbReference type="SMART" id="SM00198">
    <property type="entry name" value="SCP"/>
    <property type="match status" value="2"/>
</dbReference>
<dbReference type="PROSITE" id="PS01010">
    <property type="entry name" value="CRISP_2"/>
    <property type="match status" value="1"/>
</dbReference>
<organism evidence="3 4">
    <name type="scientific">Centaurea solstitialis</name>
    <name type="common">yellow star-thistle</name>
    <dbReference type="NCBI Taxonomy" id="347529"/>
    <lineage>
        <taxon>Eukaryota</taxon>
        <taxon>Viridiplantae</taxon>
        <taxon>Streptophyta</taxon>
        <taxon>Embryophyta</taxon>
        <taxon>Tracheophyta</taxon>
        <taxon>Spermatophyta</taxon>
        <taxon>Magnoliopsida</taxon>
        <taxon>eudicotyledons</taxon>
        <taxon>Gunneridae</taxon>
        <taxon>Pentapetalae</taxon>
        <taxon>asterids</taxon>
        <taxon>campanulids</taxon>
        <taxon>Asterales</taxon>
        <taxon>Asteraceae</taxon>
        <taxon>Carduoideae</taxon>
        <taxon>Cardueae</taxon>
        <taxon>Centaureinae</taxon>
        <taxon>Centaurea</taxon>
    </lineage>
</organism>
<dbReference type="InterPro" id="IPR018244">
    <property type="entry name" value="Allrgn_V5/Tpx1_CS"/>
</dbReference>
<dbReference type="EMBL" id="JARYMX010000008">
    <property type="protein sequence ID" value="KAJ9538060.1"/>
    <property type="molecule type" value="Genomic_DNA"/>
</dbReference>
<name>A0AA38SKZ3_9ASTR</name>
<dbReference type="Gene3D" id="3.60.10.10">
    <property type="entry name" value="Endonuclease/exonuclease/phosphatase"/>
    <property type="match status" value="1"/>
</dbReference>
<keyword evidence="1" id="KW-0611">Plant defense</keyword>
<evidence type="ECO:0000313" key="4">
    <source>
        <dbReference type="Proteomes" id="UP001172457"/>
    </source>
</evidence>
<dbReference type="PROSITE" id="PS50878">
    <property type="entry name" value="RT_POL"/>
    <property type="match status" value="1"/>
</dbReference>
<sequence length="1372" mass="156892">MKVISLNCRGLGQSLKQAWVRDILKIHSPDVAGFQETKIKAWKDSQIRGLWGCGEGAYSFVESTGNSGGLLTTWDKKKFHCRFVVKDTHFLAVGGSWLGVEGDVGFINVYGPNIPSDRKTLWGKLSNVLCFEGVRWCVFGDFNEVRSKEERLNSEVNLKGMEEFNEFIDKEELVEILMVCKLFTRVSDDGIKMSKLDRFLASFDFCEFWSNLRVKVLERGRSDHAPILLEKDLSDWGSKPFKFFDAWLKEDSLDGVVRDAWKIDVSSGCLDKVLRDKLKNVKLALKEWSKVNFGAIDDQISKFKNECERLESLASSSGWCGEDRVVWLESRKKWLELEEKKREMDRQKAKVKWALEGDENTKFFHASIKGRARKNLIRGLRLNGIWVEDPNKFDKEEGRRPKFFSNKTKEISKDEADFLERPFQEEEVWLAVKACGPNKSPGPDGFNFSFMKRFWNTIKGDVLAALSWFWDKEEISWGCNASFITLIPKVENPVDLGDFRPISLIGVYYKLVTKILAERLKLVIGKVISNNQSAFIKGRQILDGILIANEIVDFAKHKKKEGLVFKVDFEKAYDSSPKNGVCAKWVSWIKACMRSSSVSVLVNGSPTKEFVMGRGLRQGDPLAPFLFLIVAENLNLMVGEAVEKGLYEGFEVGHQAVPIALLQFADDAIFFGKWNLSNLKNLLKILECFKLVSGLKINLNKSQLFGLGVSSVVVNRWALGAGCKGRDGTFHLSWFTGGLCNAKGKSLDSEGINFSGSFRKRIGNGGGTCLWEDKWLGERVLREEFPRLSRLEVKGNCKIVERGEWVDGKWEWRWSWRREPRGRELGELEELQERLVGWEPVRREKDGWVWEWSGDKVFSVGKLKEVILKGVGEGEEGRGGSTLWCKLVPRKINVFIWRLMRGRIPTREVLNNMGIDLDSVLCRRCGEAIENRDHALIGCLEVRGLWKRVERWWNKNLDGVNSLDSFLQEDAGILQASKGRSFWVGVKWSLLYLLWTQRNKVVFSGDRSRLGDCFFEWQRITFEWMARRCPNRHIDCCFNLPQLCWDPELAKAAEAWANQRKDCQMIPSGRCGENMASGPDINGSFAVQMWVDEKSNYDYQANKCKKEPCGHYTQVIWRNTERVGCARVKCDPPDNPCYMNEIYQDKMYQINSSYKAQLMTEHEIKSDLTLQLVFAQRIQTAHALAPGATAPGATASTPLGLPPLCWDKKLEERATAWAHKRKDCEMIHSEGGGENLAKGPNLDAIWAVQMWLDERGNYDVAKNECKHMCGHYTQIVWKDTTKLGCARAQCNPPNEDYYMVVCNYDPPGNYIGVQVEKDYHLWTRTAKTMTAKSDLGGGGFKCEPLFGCEREDNRECDTWRMTRRHVRFTADD</sequence>